<gene>
    <name evidence="1" type="ORF">LTSEURB_4126</name>
</gene>
<evidence type="ECO:0000313" key="2">
    <source>
        <dbReference type="Proteomes" id="UP000004776"/>
    </source>
</evidence>
<comment type="caution">
    <text evidence="1">The sequence shown here is derived from an EMBL/GenBank/DDBJ whole genome shotgun (WGS) entry which is preliminary data.</text>
</comment>
<protein>
    <submittedName>
        <fullName evidence="1">Uncharacterized protein</fullName>
    </submittedName>
</protein>
<feature type="non-terminal residue" evidence="1">
    <location>
        <position position="1"/>
    </location>
</feature>
<proteinExistence type="predicted"/>
<dbReference type="AlphaFoldDB" id="G5RZA1"/>
<organism evidence="1 2">
    <name type="scientific">Salmonella enterica subsp. enterica serovar Urbana str. R8-2977</name>
    <dbReference type="NCBI Taxonomy" id="913084"/>
    <lineage>
        <taxon>Bacteria</taxon>
        <taxon>Pseudomonadati</taxon>
        <taxon>Pseudomonadota</taxon>
        <taxon>Gammaproteobacteria</taxon>
        <taxon>Enterobacterales</taxon>
        <taxon>Enterobacteriaceae</taxon>
        <taxon>Salmonella</taxon>
    </lineage>
</organism>
<evidence type="ECO:0000313" key="1">
    <source>
        <dbReference type="EMBL" id="EHD00672.1"/>
    </source>
</evidence>
<sequence>QLQLNCLYNTGALRQAFALNHRSIQSVEIQP</sequence>
<reference evidence="1 2" key="1">
    <citation type="journal article" date="2011" name="BMC Genomics">
        <title>Genome sequencing reveals diversification of virulence factor content and possible host adaptation in distinct subpopulations of Salmonella enterica.</title>
        <authorList>
            <person name="den Bakker H.C."/>
            <person name="Moreno Switt A.I."/>
            <person name="Govoni G."/>
            <person name="Cummings C.A."/>
            <person name="Ranieri M.L."/>
            <person name="Degoricija L."/>
            <person name="Hoelzer K."/>
            <person name="Rodriguez-Rivera L.D."/>
            <person name="Brown S."/>
            <person name="Bolchacova E."/>
            <person name="Furtado M.R."/>
            <person name="Wiedmann M."/>
        </authorList>
    </citation>
    <scope>NUCLEOTIDE SEQUENCE [LARGE SCALE GENOMIC DNA]</scope>
    <source>
        <strain evidence="1 2">R8-2977</strain>
    </source>
</reference>
<accession>G5RZA1</accession>
<dbReference type="Proteomes" id="UP000004776">
    <property type="component" value="Unassembled WGS sequence"/>
</dbReference>
<dbReference type="EMBL" id="AFCW01001586">
    <property type="protein sequence ID" value="EHD00672.1"/>
    <property type="molecule type" value="Genomic_DNA"/>
</dbReference>
<name>G5RZA1_SALET</name>